<organism evidence="4 5">
    <name type="scientific">Hibiscus trionum</name>
    <name type="common">Flower of an hour</name>
    <dbReference type="NCBI Taxonomy" id="183268"/>
    <lineage>
        <taxon>Eukaryota</taxon>
        <taxon>Viridiplantae</taxon>
        <taxon>Streptophyta</taxon>
        <taxon>Embryophyta</taxon>
        <taxon>Tracheophyta</taxon>
        <taxon>Spermatophyta</taxon>
        <taxon>Magnoliopsida</taxon>
        <taxon>eudicotyledons</taxon>
        <taxon>Gunneridae</taxon>
        <taxon>Pentapetalae</taxon>
        <taxon>rosids</taxon>
        <taxon>malvids</taxon>
        <taxon>Malvales</taxon>
        <taxon>Malvaceae</taxon>
        <taxon>Malvoideae</taxon>
        <taxon>Hibiscus</taxon>
    </lineage>
</organism>
<feature type="domain" description="RRM" evidence="3">
    <location>
        <begin position="6"/>
        <end position="81"/>
    </location>
</feature>
<dbReference type="SUPFAM" id="SSF54928">
    <property type="entry name" value="RNA-binding domain, RBD"/>
    <property type="match status" value="1"/>
</dbReference>
<feature type="signal peptide" evidence="2">
    <location>
        <begin position="1"/>
        <end position="20"/>
    </location>
</feature>
<dbReference type="AlphaFoldDB" id="A0A9W7MU01"/>
<dbReference type="PANTHER" id="PTHR32343:SF44">
    <property type="entry name" value="PROTEIN VIP1-LIKE"/>
    <property type="match status" value="1"/>
</dbReference>
<evidence type="ECO:0000313" key="4">
    <source>
        <dbReference type="EMBL" id="GMJ13092.1"/>
    </source>
</evidence>
<dbReference type="PANTHER" id="PTHR32343">
    <property type="entry name" value="SERINE/ARGININE-RICH SPLICING FACTOR"/>
    <property type="match status" value="1"/>
</dbReference>
<evidence type="ECO:0000259" key="3">
    <source>
        <dbReference type="PROSITE" id="PS50102"/>
    </source>
</evidence>
<dbReference type="Gene3D" id="3.30.70.330">
    <property type="match status" value="1"/>
</dbReference>
<gene>
    <name evidence="4" type="ORF">HRI_004978400</name>
</gene>
<comment type="caution">
    <text evidence="4">The sequence shown here is derived from an EMBL/GenBank/DDBJ whole genome shotgun (WGS) entry which is preliminary data.</text>
</comment>
<evidence type="ECO:0000256" key="2">
    <source>
        <dbReference type="SAM" id="SignalP"/>
    </source>
</evidence>
<dbReference type="OrthoDB" id="7763451at2759"/>
<dbReference type="SMART" id="SM00360">
    <property type="entry name" value="RRM"/>
    <property type="match status" value="1"/>
</dbReference>
<proteinExistence type="predicted"/>
<dbReference type="Pfam" id="PF00076">
    <property type="entry name" value="RRM_1"/>
    <property type="match status" value="1"/>
</dbReference>
<keyword evidence="5" id="KW-1185">Reference proteome</keyword>
<feature type="chain" id="PRO_5041000537" evidence="2">
    <location>
        <begin position="21"/>
        <end position="213"/>
    </location>
</feature>
<dbReference type="GO" id="GO:0003723">
    <property type="term" value="F:RNA binding"/>
    <property type="evidence" value="ECO:0007669"/>
    <property type="project" value="UniProtKB-UniRule"/>
</dbReference>
<evidence type="ECO:0000313" key="5">
    <source>
        <dbReference type="Proteomes" id="UP001165190"/>
    </source>
</evidence>
<dbReference type="Proteomes" id="UP001165190">
    <property type="component" value="Unassembled WGS sequence"/>
</dbReference>
<dbReference type="InterPro" id="IPR035979">
    <property type="entry name" value="RBD_domain_sf"/>
</dbReference>
<protein>
    <submittedName>
        <fullName evidence="4">BPA1-Like 5</fullName>
    </submittedName>
</protein>
<name>A0A9W7MU01_HIBTR</name>
<sequence>MPNSDLTVLVLNLSPTLTLGDLNAYFSNCGHVEKIKLLGANGDQSLSALVSFRQPYAYETALLLNNAIFAGQLIRVLPKKDAADPPVSYRTIPIVSENNKTRGNIPVFRAVADALASEGVQTFNRTRDVLEQEFKLSGKSRAVMDKTRVAVCAADQAISAAEAAARDVVNRIKNTDYVAVGTTWLSGMLQKTSKLVLELGTGKGHSPNSRDRI</sequence>
<dbReference type="PROSITE" id="PS50102">
    <property type="entry name" value="RRM"/>
    <property type="match status" value="1"/>
</dbReference>
<dbReference type="InterPro" id="IPR000504">
    <property type="entry name" value="RRM_dom"/>
</dbReference>
<dbReference type="EMBL" id="BSYR01000065">
    <property type="protein sequence ID" value="GMJ13092.1"/>
    <property type="molecule type" value="Genomic_DNA"/>
</dbReference>
<keyword evidence="1" id="KW-0694">RNA-binding</keyword>
<dbReference type="InterPro" id="IPR012677">
    <property type="entry name" value="Nucleotide-bd_a/b_plait_sf"/>
</dbReference>
<accession>A0A9W7MU01</accession>
<evidence type="ECO:0000256" key="1">
    <source>
        <dbReference type="PROSITE-ProRule" id="PRU00176"/>
    </source>
</evidence>
<keyword evidence="2" id="KW-0732">Signal</keyword>
<reference evidence="4" key="1">
    <citation type="submission" date="2023-05" db="EMBL/GenBank/DDBJ databases">
        <title>Genome and transcriptome analyses reveal genes involved in the formation of fine ridges on petal epidermal cells in Hibiscus trionum.</title>
        <authorList>
            <person name="Koshimizu S."/>
            <person name="Masuda S."/>
            <person name="Ishii T."/>
            <person name="Shirasu K."/>
            <person name="Hoshino A."/>
            <person name="Arita M."/>
        </authorList>
    </citation>
    <scope>NUCLEOTIDE SEQUENCE</scope>
    <source>
        <strain evidence="4">Hamamatsu line</strain>
    </source>
</reference>